<accession>A0ABD5E7P9</accession>
<dbReference type="InterPro" id="IPR023393">
    <property type="entry name" value="START-like_dom_sf"/>
</dbReference>
<dbReference type="Gene3D" id="3.30.530.20">
    <property type="match status" value="1"/>
</dbReference>
<sequence>MTHSTRHLSIHVDRTRDDVYAYASNPENLPAWALGLGGSIERDGDEWIAPDTPMGRVTVAFVPPNDLGVLDHDVTLPDGEVVNNPVRVITDGTGSLVVFTLRRPAGATDAAFERDAEMVTADLARLKKLLESA</sequence>
<dbReference type="EMBL" id="JAVRER010000027">
    <property type="protein sequence ID" value="MDT0417444.1"/>
    <property type="molecule type" value="Genomic_DNA"/>
</dbReference>
<reference evidence="2" key="1">
    <citation type="submission" date="2023-07" db="EMBL/GenBank/DDBJ databases">
        <title>30 novel species of actinomycetes from the DSMZ collection.</title>
        <authorList>
            <person name="Nouioui I."/>
        </authorList>
    </citation>
    <scope>NUCLEOTIDE SEQUENCE [LARGE SCALE GENOMIC DNA]</scope>
    <source>
        <strain evidence="2">DSM 41982</strain>
    </source>
</reference>
<comment type="caution">
    <text evidence="1">The sequence shown here is derived from an EMBL/GenBank/DDBJ whole genome shotgun (WGS) entry which is preliminary data.</text>
</comment>
<dbReference type="RefSeq" id="WP_093852815.1">
    <property type="nucleotide sequence ID" value="NZ_JAVRER010000027.1"/>
</dbReference>
<evidence type="ECO:0000313" key="1">
    <source>
        <dbReference type="EMBL" id="MDT0417444.1"/>
    </source>
</evidence>
<evidence type="ECO:0000313" key="2">
    <source>
        <dbReference type="Proteomes" id="UP001183607"/>
    </source>
</evidence>
<dbReference type="Proteomes" id="UP001183607">
    <property type="component" value="Unassembled WGS sequence"/>
</dbReference>
<dbReference type="AlphaFoldDB" id="A0ABD5E7P9"/>
<gene>
    <name evidence="1" type="ORF">RM574_18315</name>
</gene>
<dbReference type="SUPFAM" id="SSF55961">
    <property type="entry name" value="Bet v1-like"/>
    <property type="match status" value="1"/>
</dbReference>
<organism evidence="1 2">
    <name type="scientific">Streptomyces evansiae</name>
    <dbReference type="NCBI Taxonomy" id="3075535"/>
    <lineage>
        <taxon>Bacteria</taxon>
        <taxon>Bacillati</taxon>
        <taxon>Actinomycetota</taxon>
        <taxon>Actinomycetes</taxon>
        <taxon>Kitasatosporales</taxon>
        <taxon>Streptomycetaceae</taxon>
        <taxon>Streptomyces</taxon>
    </lineage>
</organism>
<name>A0ABD5E7P9_9ACTN</name>
<proteinExistence type="predicted"/>
<protein>
    <submittedName>
        <fullName evidence="1">SRPBCC family protein</fullName>
    </submittedName>
</protein>